<dbReference type="CDD" id="cd24008">
    <property type="entry name" value="ASKHA_NBD_GLK"/>
    <property type="match status" value="1"/>
</dbReference>
<accession>N6YQ40</accession>
<keyword evidence="3" id="KW-0963">Cytoplasm</keyword>
<keyword evidence="3" id="KW-0324">Glycolysis</keyword>
<dbReference type="Proteomes" id="UP000013232">
    <property type="component" value="Unassembled WGS sequence"/>
</dbReference>
<dbReference type="GO" id="GO:0005536">
    <property type="term" value="F:D-glucose binding"/>
    <property type="evidence" value="ECO:0007669"/>
    <property type="project" value="InterPro"/>
</dbReference>
<dbReference type="PANTHER" id="PTHR47690:SF1">
    <property type="entry name" value="GLUCOKINASE"/>
    <property type="match status" value="1"/>
</dbReference>
<dbReference type="eggNOG" id="COG0837">
    <property type="taxonomic scope" value="Bacteria"/>
</dbReference>
<sequence>MQLSPPNLDTVRQTPPAAQARLVGDIGGTHARFGIADGAGAVGAILVLPCSAFDGPAGAIRHYLGQLSVPCPRTAAFGIANPVTGDDVAMTNHPWRFSADALRRSLGLERLLLLNDFTALALSLPLLRPEERHPVGGGSALDGHAIGLIGPGTGLGVSGLVAAGGDHVPLQSEGGHVTLAARDHREAALIDWFRRHHGHVSAERVLSGPGLASLHDAVRALAGQRAMPLPGAEVSARAMSGACPYCAEALHHFCAMLGTVTADLALTLGARGGVYLGGGIIPQLGGFFARSAFRRRFEDKGRFSGYLASIPTFVIATPYAALRGAAAALANPIRVGHEAAEGAQ</sequence>
<evidence type="ECO:0000313" key="5">
    <source>
        <dbReference type="EMBL" id="ENO84502.1"/>
    </source>
</evidence>
<comment type="subcellular location">
    <subcellularLocation>
        <location evidence="3">Cytoplasm</location>
    </subcellularLocation>
</comment>
<evidence type="ECO:0000256" key="3">
    <source>
        <dbReference type="HAMAP-Rule" id="MF_00524"/>
    </source>
</evidence>
<dbReference type="PANTHER" id="PTHR47690">
    <property type="entry name" value="GLUCOKINASE"/>
    <property type="match status" value="1"/>
</dbReference>
<dbReference type="InterPro" id="IPR003836">
    <property type="entry name" value="Glucokinase"/>
</dbReference>
<dbReference type="Gene3D" id="3.30.420.40">
    <property type="match status" value="1"/>
</dbReference>
<dbReference type="SUPFAM" id="SSF53067">
    <property type="entry name" value="Actin-like ATPase domain"/>
    <property type="match status" value="1"/>
</dbReference>
<dbReference type="OrthoDB" id="257751at2"/>
<comment type="catalytic activity">
    <reaction evidence="3">
        <text>D-glucose + ATP = D-glucose 6-phosphate + ADP + H(+)</text>
        <dbReference type="Rhea" id="RHEA:17825"/>
        <dbReference type="ChEBI" id="CHEBI:4167"/>
        <dbReference type="ChEBI" id="CHEBI:15378"/>
        <dbReference type="ChEBI" id="CHEBI:30616"/>
        <dbReference type="ChEBI" id="CHEBI:61548"/>
        <dbReference type="ChEBI" id="CHEBI:456216"/>
        <dbReference type="EC" id="2.7.1.2"/>
    </reaction>
</comment>
<reference evidence="5 6" key="1">
    <citation type="submission" date="2012-09" db="EMBL/GenBank/DDBJ databases">
        <title>Draft Genome Sequences of 6 Strains from Genus Thauera.</title>
        <authorList>
            <person name="Liu B."/>
            <person name="Shapleigh J.P."/>
            <person name="Frostegard A.H."/>
        </authorList>
    </citation>
    <scope>NUCLEOTIDE SEQUENCE [LARGE SCALE GENOMIC DNA]</scope>
    <source>
        <strain evidence="6">47Lol / DSM 12138</strain>
    </source>
</reference>
<evidence type="ECO:0000256" key="1">
    <source>
        <dbReference type="ARBA" id="ARBA00022679"/>
    </source>
</evidence>
<dbReference type="RefSeq" id="WP_004345001.1">
    <property type="nucleotide sequence ID" value="NZ_AMXE01000105.1"/>
</dbReference>
<evidence type="ECO:0000256" key="2">
    <source>
        <dbReference type="ARBA" id="ARBA00022777"/>
    </source>
</evidence>
<dbReference type="HAMAP" id="MF_00524">
    <property type="entry name" value="Glucokinase"/>
    <property type="match status" value="1"/>
</dbReference>
<dbReference type="Gene3D" id="3.40.367.20">
    <property type="match status" value="1"/>
</dbReference>
<dbReference type="GO" id="GO:0005524">
    <property type="term" value="F:ATP binding"/>
    <property type="evidence" value="ECO:0007669"/>
    <property type="project" value="UniProtKB-UniRule"/>
</dbReference>
<proteinExistence type="inferred from homology"/>
<keyword evidence="1 3" id="KW-0808">Transferase</keyword>
<dbReference type="NCBIfam" id="TIGR00749">
    <property type="entry name" value="glk"/>
    <property type="match status" value="1"/>
</dbReference>
<keyword evidence="3" id="KW-0067">ATP-binding</keyword>
<protein>
    <recommendedName>
        <fullName evidence="3">Glucokinase</fullName>
        <ecNumber evidence="3">2.7.1.2</ecNumber>
    </recommendedName>
    <alternativeName>
        <fullName evidence="3">Glucose kinase</fullName>
    </alternativeName>
</protein>
<comment type="caution">
    <text evidence="5">The sequence shown here is derived from an EMBL/GenBank/DDBJ whole genome shotgun (WGS) entry which is preliminary data.</text>
</comment>
<dbReference type="AlphaFoldDB" id="N6YQ40"/>
<dbReference type="STRING" id="1123367.GCA_000621305_02763"/>
<dbReference type="GO" id="GO:0006096">
    <property type="term" value="P:glycolytic process"/>
    <property type="evidence" value="ECO:0007669"/>
    <property type="project" value="UniProtKB-UniRule"/>
</dbReference>
<dbReference type="InterPro" id="IPR043129">
    <property type="entry name" value="ATPase_NBD"/>
</dbReference>
<feature type="binding site" evidence="3">
    <location>
        <begin position="24"/>
        <end position="29"/>
    </location>
    <ligand>
        <name>ATP</name>
        <dbReference type="ChEBI" id="CHEBI:30616"/>
    </ligand>
</feature>
<evidence type="ECO:0000313" key="6">
    <source>
        <dbReference type="Proteomes" id="UP000013232"/>
    </source>
</evidence>
<dbReference type="Pfam" id="PF02685">
    <property type="entry name" value="Glucokinase"/>
    <property type="match status" value="1"/>
</dbReference>
<dbReference type="EMBL" id="AMXE01000105">
    <property type="protein sequence ID" value="ENO84502.1"/>
    <property type="molecule type" value="Genomic_DNA"/>
</dbReference>
<keyword evidence="3" id="KW-0547">Nucleotide-binding</keyword>
<keyword evidence="6" id="KW-1185">Reference proteome</keyword>
<name>N6YQ40_THAL4</name>
<dbReference type="EC" id="2.7.1.2" evidence="3"/>
<dbReference type="InterPro" id="IPR050201">
    <property type="entry name" value="Bacterial_glucokinase"/>
</dbReference>
<evidence type="ECO:0000256" key="4">
    <source>
        <dbReference type="RuleBase" id="RU004046"/>
    </source>
</evidence>
<gene>
    <name evidence="3 5" type="primary">glk</name>
    <name evidence="5" type="ORF">C666_17245</name>
</gene>
<dbReference type="GO" id="GO:0005829">
    <property type="term" value="C:cytosol"/>
    <property type="evidence" value="ECO:0007669"/>
    <property type="project" value="TreeGrafter"/>
</dbReference>
<dbReference type="NCBIfam" id="NF001416">
    <property type="entry name" value="PRK00292.1-3"/>
    <property type="match status" value="1"/>
</dbReference>
<organism evidence="5 6">
    <name type="scientific">Thauera linaloolentis (strain DSM 12138 / JCM 21573 / CCUG 41526 / CIP 105981 / IAM 15112 / NBRC 102519 / 47Lol)</name>
    <dbReference type="NCBI Taxonomy" id="1123367"/>
    <lineage>
        <taxon>Bacteria</taxon>
        <taxon>Pseudomonadati</taxon>
        <taxon>Pseudomonadota</taxon>
        <taxon>Betaproteobacteria</taxon>
        <taxon>Rhodocyclales</taxon>
        <taxon>Zoogloeaceae</taxon>
        <taxon>Thauera</taxon>
    </lineage>
</organism>
<keyword evidence="2 3" id="KW-0418">Kinase</keyword>
<dbReference type="GO" id="GO:0004340">
    <property type="term" value="F:glucokinase activity"/>
    <property type="evidence" value="ECO:0007669"/>
    <property type="project" value="UniProtKB-UniRule"/>
</dbReference>
<comment type="similarity">
    <text evidence="3 4">Belongs to the bacterial glucokinase family.</text>
</comment>